<dbReference type="Pfam" id="PF00941">
    <property type="entry name" value="FAD_binding_5"/>
    <property type="match status" value="1"/>
</dbReference>
<evidence type="ECO:0000259" key="3">
    <source>
        <dbReference type="PROSITE" id="PS51387"/>
    </source>
</evidence>
<dbReference type="PANTHER" id="PTHR42659:SF9">
    <property type="entry name" value="XANTHINE DEHYDROGENASE FAD-BINDING SUBUNIT XDHB-RELATED"/>
    <property type="match status" value="1"/>
</dbReference>
<evidence type="ECO:0000313" key="4">
    <source>
        <dbReference type="EMBL" id="MBC5683979.1"/>
    </source>
</evidence>
<keyword evidence="1" id="KW-0285">Flavoprotein</keyword>
<comment type="caution">
    <text evidence="4">The sequence shown here is derived from an EMBL/GenBank/DDBJ whole genome shotgun (WGS) entry which is preliminary data.</text>
</comment>
<dbReference type="Gene3D" id="3.30.390.50">
    <property type="entry name" value="CO dehydrogenase flavoprotein, C-terminal domain"/>
    <property type="match status" value="1"/>
</dbReference>
<dbReference type="InterPro" id="IPR050031">
    <property type="entry name" value="XdhB_XDHase"/>
</dbReference>
<feature type="domain" description="FAD-binding PCMH-type" evidence="3">
    <location>
        <begin position="1"/>
        <end position="176"/>
    </location>
</feature>
<dbReference type="InterPro" id="IPR051312">
    <property type="entry name" value="Diverse_Substr_Oxidored"/>
</dbReference>
<evidence type="ECO:0000256" key="2">
    <source>
        <dbReference type="ARBA" id="ARBA00023002"/>
    </source>
</evidence>
<dbReference type="Gene3D" id="3.30.465.10">
    <property type="match status" value="1"/>
</dbReference>
<evidence type="ECO:0000313" key="5">
    <source>
        <dbReference type="Proteomes" id="UP000631576"/>
    </source>
</evidence>
<dbReference type="NCBIfam" id="NF007427">
    <property type="entry name" value="PRK09971.1"/>
    <property type="match status" value="1"/>
</dbReference>
<dbReference type="InterPro" id="IPR016166">
    <property type="entry name" value="FAD-bd_PCMH"/>
</dbReference>
<dbReference type="EMBL" id="JACOPE010000001">
    <property type="protein sequence ID" value="MBC5683979.1"/>
    <property type="molecule type" value="Genomic_DNA"/>
</dbReference>
<proteinExistence type="predicted"/>
<dbReference type="RefSeq" id="WP_186865226.1">
    <property type="nucleotide sequence ID" value="NZ_JACOPE010000001.1"/>
</dbReference>
<dbReference type="Pfam" id="PF03450">
    <property type="entry name" value="CO_deh_flav_C"/>
    <property type="match status" value="1"/>
</dbReference>
<accession>A0ABR7G959</accession>
<reference evidence="4 5" key="1">
    <citation type="submission" date="2020-08" db="EMBL/GenBank/DDBJ databases">
        <title>Genome public.</title>
        <authorList>
            <person name="Liu C."/>
            <person name="Sun Q."/>
        </authorList>
    </citation>
    <scope>NUCLEOTIDE SEQUENCE [LARGE SCALE GENOMIC DNA]</scope>
    <source>
        <strain evidence="4 5">NSJ-13</strain>
    </source>
</reference>
<organism evidence="4 5">
    <name type="scientific">Ruminococcus hominis</name>
    <dbReference type="NCBI Taxonomy" id="2763065"/>
    <lineage>
        <taxon>Bacteria</taxon>
        <taxon>Bacillati</taxon>
        <taxon>Bacillota</taxon>
        <taxon>Clostridia</taxon>
        <taxon>Eubacteriales</taxon>
        <taxon>Oscillospiraceae</taxon>
        <taxon>Ruminococcus</taxon>
    </lineage>
</organism>
<keyword evidence="2" id="KW-0560">Oxidoreductase</keyword>
<dbReference type="SUPFAM" id="SSF56176">
    <property type="entry name" value="FAD-binding/transporter-associated domain-like"/>
    <property type="match status" value="1"/>
</dbReference>
<dbReference type="PANTHER" id="PTHR42659">
    <property type="entry name" value="XANTHINE DEHYDROGENASE SUBUNIT C-RELATED"/>
    <property type="match status" value="1"/>
</dbReference>
<dbReference type="SUPFAM" id="SSF55447">
    <property type="entry name" value="CO dehydrogenase flavoprotein C-terminal domain-like"/>
    <property type="match status" value="1"/>
</dbReference>
<dbReference type="InterPro" id="IPR005107">
    <property type="entry name" value="CO_DH_flav_C"/>
</dbReference>
<gene>
    <name evidence="4" type="primary">xdhB</name>
    <name evidence="4" type="ORF">H8S40_10450</name>
</gene>
<dbReference type="InterPro" id="IPR036318">
    <property type="entry name" value="FAD-bd_PCMH-like_sf"/>
</dbReference>
<evidence type="ECO:0000256" key="1">
    <source>
        <dbReference type="ARBA" id="ARBA00022630"/>
    </source>
</evidence>
<keyword evidence="5" id="KW-1185">Reference proteome</keyword>
<name>A0ABR7G959_9FIRM</name>
<dbReference type="InterPro" id="IPR002346">
    <property type="entry name" value="Mopterin_DH_FAD-bd"/>
</dbReference>
<dbReference type="PROSITE" id="PS51387">
    <property type="entry name" value="FAD_PCMH"/>
    <property type="match status" value="1"/>
</dbReference>
<protein>
    <submittedName>
        <fullName evidence="4">Xanthine dehydrogenase FAD-binding subunit XdhB</fullName>
    </submittedName>
</protein>
<dbReference type="InterPro" id="IPR016169">
    <property type="entry name" value="FAD-bd_PCMH_sub2"/>
</dbReference>
<sequence length="295" mass="32311">MYDIKALYEAENVEEAIRLLQEHPEAQIIAGGSDVLVQMREGKRAGKELVSIYMIDEMRGVSYEEDDAIRIGSLTSFSHITKDPIIQKHINVLGEAVDMVGGPQIRNIGTIGGNTCNGVTSADSASTLHAWDAVVEITGPEGVRRIPIKDFYIKAGVVDLKPAEIQTAIIIPKESYEGYYGHYIKYAMRNAMDIATTGCSVNVKLSEDKKTIEDVRIAYGVAGPVPMRAPSAEQVAKGKPVTKEVVEEFAKAVLEDINPRDSWRAAKDFRQHIAVVLAKRALTESIRLAGGEIDE</sequence>
<dbReference type="NCBIfam" id="NF043083">
    <property type="entry name" value="XdhB_XDHase"/>
    <property type="match status" value="1"/>
</dbReference>
<dbReference type="Gene3D" id="3.30.43.10">
    <property type="entry name" value="Uridine Diphospho-n-acetylenolpyruvylglucosamine Reductase, domain 2"/>
    <property type="match status" value="1"/>
</dbReference>
<dbReference type="InterPro" id="IPR036683">
    <property type="entry name" value="CO_DH_flav_C_dom_sf"/>
</dbReference>
<dbReference type="Proteomes" id="UP000631576">
    <property type="component" value="Unassembled WGS sequence"/>
</dbReference>
<dbReference type="InterPro" id="IPR016167">
    <property type="entry name" value="FAD-bd_PCMH_sub1"/>
</dbReference>
<dbReference type="SMART" id="SM01092">
    <property type="entry name" value="CO_deh_flav_C"/>
    <property type="match status" value="1"/>
</dbReference>